<dbReference type="InterPro" id="IPR038081">
    <property type="entry name" value="CalX-like_sf"/>
</dbReference>
<dbReference type="EMBL" id="QBKT01000005">
    <property type="protein sequence ID" value="PTX60960.1"/>
    <property type="molecule type" value="Genomic_DNA"/>
</dbReference>
<accession>A0A2T6BY18</accession>
<evidence type="ECO:0008006" key="3">
    <source>
        <dbReference type="Google" id="ProtNLM"/>
    </source>
</evidence>
<reference evidence="1 2" key="1">
    <citation type="submission" date="2018-04" db="EMBL/GenBank/DDBJ databases">
        <title>Genomic Encyclopedia of Archaeal and Bacterial Type Strains, Phase II (KMG-II): from individual species to whole genera.</title>
        <authorList>
            <person name="Goeker M."/>
        </authorList>
    </citation>
    <scope>NUCLEOTIDE SEQUENCE [LARGE SCALE GENOMIC DNA]</scope>
    <source>
        <strain evidence="1 2">DSM 25731</strain>
    </source>
</reference>
<dbReference type="OrthoDB" id="1341662at2"/>
<dbReference type="RefSeq" id="WP_146169806.1">
    <property type="nucleotide sequence ID" value="NZ_QBKT01000005.1"/>
</dbReference>
<organism evidence="1 2">
    <name type="scientific">Kordia periserrulae</name>
    <dbReference type="NCBI Taxonomy" id="701523"/>
    <lineage>
        <taxon>Bacteria</taxon>
        <taxon>Pseudomonadati</taxon>
        <taxon>Bacteroidota</taxon>
        <taxon>Flavobacteriia</taxon>
        <taxon>Flavobacteriales</taxon>
        <taxon>Flavobacteriaceae</taxon>
        <taxon>Kordia</taxon>
    </lineage>
</organism>
<name>A0A2T6BY18_9FLAO</name>
<dbReference type="SUPFAM" id="SSF141072">
    <property type="entry name" value="CalX-like"/>
    <property type="match status" value="1"/>
</dbReference>
<dbReference type="AlphaFoldDB" id="A0A2T6BY18"/>
<evidence type="ECO:0000313" key="1">
    <source>
        <dbReference type="EMBL" id="PTX60960.1"/>
    </source>
</evidence>
<gene>
    <name evidence="1" type="ORF">C8N46_105116</name>
</gene>
<dbReference type="Proteomes" id="UP000244090">
    <property type="component" value="Unassembled WGS sequence"/>
</dbReference>
<comment type="caution">
    <text evidence="1">The sequence shown here is derived from an EMBL/GenBank/DDBJ whole genome shotgun (WGS) entry which is preliminary data.</text>
</comment>
<dbReference type="PROSITE" id="PS51257">
    <property type="entry name" value="PROKAR_LIPOPROTEIN"/>
    <property type="match status" value="1"/>
</dbReference>
<sequence length="280" mass="28741">MKKIAILLIGALFMFTSCEETEAPIYDQSQTLAYFNGTTGSLEVEINDSNTFDIEIGVSTLSSSPRTVTVSVDEANTTVGSEVYSFPSSVTIPANEYFATLTVTATDIGLTTQTETLSLKIDSIDDGGVGSAIPFSLSIVEICPIASTFATGDYMLTFVSGGIGAAGFAPALGTGNTVSLAVGGASTERIFNVKCYPSFNFANPPADFSFNLVCGDIVANGIVPGQASGVGCGGSIAFGPSPSPGSYTVGDDTSITLVFTEDTNEICGAAAVTTYTLTKL</sequence>
<evidence type="ECO:0000313" key="2">
    <source>
        <dbReference type="Proteomes" id="UP000244090"/>
    </source>
</evidence>
<keyword evidence="2" id="KW-1185">Reference proteome</keyword>
<proteinExistence type="predicted"/>
<protein>
    <recommendedName>
        <fullName evidence="3">Calx-beta domain-containing protein</fullName>
    </recommendedName>
</protein>